<dbReference type="Gene3D" id="3.30.110.150">
    <property type="entry name" value="SepF-like protein"/>
    <property type="match status" value="1"/>
</dbReference>
<proteinExistence type="inferred from homology"/>
<dbReference type="InterPro" id="IPR023052">
    <property type="entry name" value="Cell_div_SepF"/>
</dbReference>
<dbReference type="Proteomes" id="UP000003136">
    <property type="component" value="Unassembled WGS sequence"/>
</dbReference>
<dbReference type="GO" id="GO:0005737">
    <property type="term" value="C:cytoplasm"/>
    <property type="evidence" value="ECO:0007669"/>
    <property type="project" value="UniProtKB-SubCell"/>
</dbReference>
<evidence type="ECO:0000256" key="1">
    <source>
        <dbReference type="ARBA" id="ARBA00022618"/>
    </source>
</evidence>
<reference evidence="7 8" key="2">
    <citation type="submission" date="2008-11" db="EMBL/GenBank/DDBJ databases">
        <authorList>
            <person name="Fulton L."/>
            <person name="Clifton S."/>
            <person name="Fulton B."/>
            <person name="Xu J."/>
            <person name="Minx P."/>
            <person name="Pepin K.H."/>
            <person name="Johnson M."/>
            <person name="Bhonagiri V."/>
            <person name="Nash W.E."/>
            <person name="Mardis E.R."/>
            <person name="Wilson R.K."/>
        </authorList>
    </citation>
    <scope>NUCLEOTIDE SEQUENCE [LARGE SCALE GENOMIC DNA]</scope>
    <source>
        <strain evidence="7 8">ATCC 43243</strain>
    </source>
</reference>
<keyword evidence="1 5" id="KW-0132">Cell division</keyword>
<dbReference type="AlphaFoldDB" id="B7ANS5"/>
<dbReference type="Pfam" id="PF04472">
    <property type="entry name" value="SepF"/>
    <property type="match status" value="1"/>
</dbReference>
<evidence type="ECO:0000256" key="4">
    <source>
        <dbReference type="ARBA" id="ARBA00044936"/>
    </source>
</evidence>
<evidence type="ECO:0000256" key="6">
    <source>
        <dbReference type="SAM" id="MobiDB-lite"/>
    </source>
</evidence>
<comment type="subcellular location">
    <subcellularLocation>
        <location evidence="5">Cytoplasm</location>
    </subcellularLocation>
    <text evidence="5">Localizes to the division site, in a FtsZ-dependent manner.</text>
</comment>
<keyword evidence="3 5" id="KW-0131">Cell cycle</keyword>
<keyword evidence="2 5" id="KW-0717">Septation</keyword>
<accession>B7ANS5</accession>
<feature type="region of interest" description="Disordered" evidence="6">
    <location>
        <begin position="1"/>
        <end position="76"/>
    </location>
</feature>
<dbReference type="EMBL" id="ABVQ01000033">
    <property type="protein sequence ID" value="EEC58582.1"/>
    <property type="molecule type" value="Genomic_DNA"/>
</dbReference>
<protein>
    <recommendedName>
        <fullName evidence="5">Cell division protein SepF</fullName>
    </recommendedName>
</protein>
<dbReference type="GO" id="GO:0043093">
    <property type="term" value="P:FtsZ-dependent cytokinesis"/>
    <property type="evidence" value="ECO:0007669"/>
    <property type="project" value="UniProtKB-UniRule"/>
</dbReference>
<sequence>MFDKILGKLGLDGGDYYDDDMNDEEAYDDVDDFYDDEPRKSSRASLFNGRANDSDDTDKSSSRFGGRKDKVVPMQSSRRSGLEVCVIRPQSIEDAREITDTLKDGKAVVLNLEGVRVEVAQRIIDFSAGSSYSMEGNLQKITGGIFIITPPNVSVSGDLSDLINSEINFASSLGDKVTSQNLDY</sequence>
<gene>
    <name evidence="5" type="primary">sepF</name>
    <name evidence="7" type="ORF">BACPEC_00329</name>
</gene>
<dbReference type="STRING" id="483218.BACPEC_00329"/>
<organism evidence="7 8">
    <name type="scientific">[Bacteroides] pectinophilus ATCC 43243</name>
    <dbReference type="NCBI Taxonomy" id="483218"/>
    <lineage>
        <taxon>Bacteria</taxon>
        <taxon>Bacillati</taxon>
        <taxon>Bacillota</taxon>
        <taxon>Clostridia</taxon>
        <taxon>Eubacteriales</taxon>
    </lineage>
</organism>
<comment type="function">
    <text evidence="4 5">Cell division protein that is part of the divisome complex and is recruited early to the Z-ring. Probably stimulates Z-ring formation, perhaps through the cross-linking of FtsZ protofilaments. Its function overlaps with FtsA.</text>
</comment>
<feature type="compositionally biased region" description="Acidic residues" evidence="6">
    <location>
        <begin position="15"/>
        <end position="35"/>
    </location>
</feature>
<dbReference type="PANTHER" id="PTHR35798:SF1">
    <property type="entry name" value="CELL DIVISION PROTEIN SEPF"/>
    <property type="match status" value="1"/>
</dbReference>
<dbReference type="HOGENOM" id="CLU_078499_4_0_9"/>
<dbReference type="InterPro" id="IPR038594">
    <property type="entry name" value="SepF-like_sf"/>
</dbReference>
<evidence type="ECO:0000313" key="7">
    <source>
        <dbReference type="EMBL" id="EEC58582.1"/>
    </source>
</evidence>
<keyword evidence="8" id="KW-1185">Reference proteome</keyword>
<evidence type="ECO:0000256" key="3">
    <source>
        <dbReference type="ARBA" id="ARBA00023306"/>
    </source>
</evidence>
<comment type="subunit">
    <text evidence="5">Homodimer. Interacts with FtsZ.</text>
</comment>
<name>B7ANS5_9FIRM</name>
<dbReference type="InterPro" id="IPR007561">
    <property type="entry name" value="Cell_div_SepF/SepF-rel"/>
</dbReference>
<comment type="similarity">
    <text evidence="5">Belongs to the SepF family.</text>
</comment>
<dbReference type="GO" id="GO:0000917">
    <property type="term" value="P:division septum assembly"/>
    <property type="evidence" value="ECO:0007669"/>
    <property type="project" value="UniProtKB-KW"/>
</dbReference>
<dbReference type="eggNOG" id="COG1799">
    <property type="taxonomic scope" value="Bacteria"/>
</dbReference>
<evidence type="ECO:0000313" key="8">
    <source>
        <dbReference type="Proteomes" id="UP000003136"/>
    </source>
</evidence>
<dbReference type="PANTHER" id="PTHR35798">
    <property type="entry name" value="CELL DIVISION PROTEIN SEPF"/>
    <property type="match status" value="1"/>
</dbReference>
<reference evidence="7 8" key="1">
    <citation type="submission" date="2008-11" db="EMBL/GenBank/DDBJ databases">
        <title>Draft genome sequence of Bacteroides pectinophilus (ATCC 43243).</title>
        <authorList>
            <person name="Sudarsanam P."/>
            <person name="Ley R."/>
            <person name="Guruge J."/>
            <person name="Turnbaugh P.J."/>
            <person name="Mahowald M."/>
            <person name="Liep D."/>
            <person name="Gordon J."/>
        </authorList>
    </citation>
    <scope>NUCLEOTIDE SEQUENCE [LARGE SCALE GENOMIC DNA]</scope>
    <source>
        <strain evidence="7 8">ATCC 43243</strain>
    </source>
</reference>
<evidence type="ECO:0000256" key="5">
    <source>
        <dbReference type="HAMAP-Rule" id="MF_01197"/>
    </source>
</evidence>
<feature type="compositionally biased region" description="Basic and acidic residues" evidence="6">
    <location>
        <begin position="57"/>
        <end position="71"/>
    </location>
</feature>
<dbReference type="HAMAP" id="MF_01197">
    <property type="entry name" value="SepF"/>
    <property type="match status" value="1"/>
</dbReference>
<keyword evidence="5" id="KW-0963">Cytoplasm</keyword>
<evidence type="ECO:0000256" key="2">
    <source>
        <dbReference type="ARBA" id="ARBA00023210"/>
    </source>
</evidence>